<protein>
    <submittedName>
        <fullName evidence="1">Uncharacterized protein</fullName>
    </submittedName>
</protein>
<dbReference type="Proteomes" id="UP001597212">
    <property type="component" value="Unassembled WGS sequence"/>
</dbReference>
<dbReference type="RefSeq" id="WP_125754646.1">
    <property type="nucleotide sequence ID" value="NZ_JBHTOK010000074.1"/>
</dbReference>
<gene>
    <name evidence="1" type="ORF">ACFQ5K_10265</name>
</gene>
<evidence type="ECO:0000313" key="1">
    <source>
        <dbReference type="EMBL" id="MFD1441759.1"/>
    </source>
</evidence>
<reference evidence="2" key="1">
    <citation type="journal article" date="2019" name="Int. J. Syst. Evol. Microbiol.">
        <title>The Global Catalogue of Microorganisms (GCM) 10K type strain sequencing project: providing services to taxonomists for standard genome sequencing and annotation.</title>
        <authorList>
            <consortium name="The Broad Institute Genomics Platform"/>
            <consortium name="The Broad Institute Genome Sequencing Center for Infectious Disease"/>
            <person name="Wu L."/>
            <person name="Ma J."/>
        </authorList>
    </citation>
    <scope>NUCLEOTIDE SEQUENCE [LARGE SCALE GENOMIC DNA]</scope>
    <source>
        <strain evidence="2">CCM 8912</strain>
    </source>
</reference>
<accession>A0ABW4CWJ6</accession>
<keyword evidence="2" id="KW-1185">Reference proteome</keyword>
<name>A0ABW4CWJ6_9LACO</name>
<proteinExistence type="predicted"/>
<dbReference type="EMBL" id="JBHTOK010000074">
    <property type="protein sequence ID" value="MFD1441759.1"/>
    <property type="molecule type" value="Genomic_DNA"/>
</dbReference>
<sequence>MAFDNDGQRTWLDFDGDDTLKTVTLPPYLEQIYADGEDLYVLFESGATHYRKAKLGFHADRVVKLDLGSLMHSR</sequence>
<evidence type="ECO:0000313" key="2">
    <source>
        <dbReference type="Proteomes" id="UP001597212"/>
    </source>
</evidence>
<comment type="caution">
    <text evidence="1">The sequence shown here is derived from an EMBL/GenBank/DDBJ whole genome shotgun (WGS) entry which is preliminary data.</text>
</comment>
<organism evidence="1 2">
    <name type="scientific">Lacticaseibacillus hegangensis</name>
    <dbReference type="NCBI Taxonomy" id="2486010"/>
    <lineage>
        <taxon>Bacteria</taxon>
        <taxon>Bacillati</taxon>
        <taxon>Bacillota</taxon>
        <taxon>Bacilli</taxon>
        <taxon>Lactobacillales</taxon>
        <taxon>Lactobacillaceae</taxon>
        <taxon>Lacticaseibacillus</taxon>
    </lineage>
</organism>